<protein>
    <submittedName>
        <fullName evidence="2">Uncharacterized protein</fullName>
    </submittedName>
</protein>
<dbReference type="AlphaFoldDB" id="S4NFW3"/>
<comment type="caution">
    <text evidence="2">The sequence shown here is derived from an EMBL/GenBank/DDBJ whole genome shotgun (WGS) entry which is preliminary data.</text>
</comment>
<evidence type="ECO:0000256" key="1">
    <source>
        <dbReference type="SAM" id="Phobius"/>
    </source>
</evidence>
<dbReference type="EMBL" id="BAOU01000005">
    <property type="protein sequence ID" value="GAD04477.1"/>
    <property type="molecule type" value="Genomic_DNA"/>
</dbReference>
<name>S4NFW3_9PORP</name>
<reference evidence="2 3" key="2">
    <citation type="journal article" date="2013" name="Genome Announc.">
        <title>Draft Genome Sequences of Porphyromonas crevioricanis JCM 15906T and Porphyromonas cansulci JCM 13913T Isolated from a Canine Oral Cavity.</title>
        <authorList>
            <person name="Sakamoto M."/>
            <person name="Tanaka N."/>
            <person name="Shiwa Y."/>
            <person name="Yoshikawa H."/>
            <person name="Ohkuma M."/>
        </authorList>
    </citation>
    <scope>NUCLEOTIDE SEQUENCE [LARGE SCALE GENOMIC DNA]</scope>
    <source>
        <strain evidence="2 3">JCM 15906</strain>
    </source>
</reference>
<dbReference type="Proteomes" id="UP000018031">
    <property type="component" value="Unassembled WGS sequence"/>
</dbReference>
<evidence type="ECO:0000313" key="3">
    <source>
        <dbReference type="Proteomes" id="UP000018031"/>
    </source>
</evidence>
<feature type="transmembrane region" description="Helical" evidence="1">
    <location>
        <begin position="27"/>
        <end position="44"/>
    </location>
</feature>
<keyword evidence="1" id="KW-1133">Transmembrane helix</keyword>
<keyword evidence="1" id="KW-0472">Membrane</keyword>
<keyword evidence="1" id="KW-0812">Transmembrane</keyword>
<gene>
    <name evidence="2" type="ORF">PORCRE_162</name>
</gene>
<accession>S4NFW3</accession>
<proteinExistence type="predicted"/>
<reference evidence="3" key="1">
    <citation type="journal article" date="2013" name="Genome">
        <title>Draft Genome Sequences of Porphyromonas crevioricanis JCM 15906T and Porphyromonas cansulci JCM 13913T Isolated from a Canine Oral Cavity.</title>
        <authorList>
            <person name="Sakamoto M."/>
            <person name="Tanaka N."/>
            <person name="Shiwa Y."/>
            <person name="Yoshikawa H."/>
            <person name="Ohkuma M."/>
        </authorList>
    </citation>
    <scope>NUCLEOTIDE SEQUENCE [LARGE SCALE GENOMIC DNA]</scope>
    <source>
        <strain evidence="3">JCM 15906</strain>
    </source>
</reference>
<evidence type="ECO:0000313" key="2">
    <source>
        <dbReference type="EMBL" id="GAD04477.1"/>
    </source>
</evidence>
<sequence>MVCIILLWVLIVMYILAHAEIDGPLVLSLVISGVLVLVPIYKTIRKRSKKN</sequence>
<organism evidence="2 3">
    <name type="scientific">Porphyromonas crevioricanis JCM 15906</name>
    <dbReference type="NCBI Taxonomy" id="1305617"/>
    <lineage>
        <taxon>Bacteria</taxon>
        <taxon>Pseudomonadati</taxon>
        <taxon>Bacteroidota</taxon>
        <taxon>Bacteroidia</taxon>
        <taxon>Bacteroidales</taxon>
        <taxon>Porphyromonadaceae</taxon>
        <taxon>Porphyromonas</taxon>
    </lineage>
</organism>